<accession>A0ABS7U3I2</accession>
<dbReference type="Gene3D" id="3.30.460.40">
    <property type="match status" value="1"/>
</dbReference>
<dbReference type="Proteomes" id="UP001139031">
    <property type="component" value="Unassembled WGS sequence"/>
</dbReference>
<organism evidence="1 2">
    <name type="scientific">Nannocystis pusilla</name>
    <dbReference type="NCBI Taxonomy" id="889268"/>
    <lineage>
        <taxon>Bacteria</taxon>
        <taxon>Pseudomonadati</taxon>
        <taxon>Myxococcota</taxon>
        <taxon>Polyangia</taxon>
        <taxon>Nannocystales</taxon>
        <taxon>Nannocystaceae</taxon>
        <taxon>Nannocystis</taxon>
    </lineage>
</organism>
<dbReference type="EMBL" id="JAIRAU010000056">
    <property type="protein sequence ID" value="MBZ5715088.1"/>
    <property type="molecule type" value="Genomic_DNA"/>
</dbReference>
<protein>
    <recommendedName>
        <fullName evidence="3">Nucleotidyltransferase family protein</fullName>
    </recommendedName>
</protein>
<dbReference type="SUPFAM" id="SSF81301">
    <property type="entry name" value="Nucleotidyltransferase"/>
    <property type="match status" value="1"/>
</dbReference>
<reference evidence="1" key="1">
    <citation type="submission" date="2021-08" db="EMBL/GenBank/DDBJ databases">
        <authorList>
            <person name="Stevens D.C."/>
        </authorList>
    </citation>
    <scope>NUCLEOTIDE SEQUENCE</scope>
    <source>
        <strain evidence="1">DSM 53165</strain>
    </source>
</reference>
<sequence>MSESDVQEFLIALSVAGVRHVVVGAYALAAHGYVRSTGDIDVLVEATPTNARRLADAVRAFAAVSLEYFQLTVDDLSRPGEGFYMGVEPDRIDVLTRIVGVGFARAWKDRVLLNIAGVPDVPTMGLESLIAAKRASATRREPGSTKALQDRSDLAWLLAERERRRR</sequence>
<proteinExistence type="predicted"/>
<comment type="caution">
    <text evidence="1">The sequence shown here is derived from an EMBL/GenBank/DDBJ whole genome shotgun (WGS) entry which is preliminary data.</text>
</comment>
<evidence type="ECO:0000313" key="1">
    <source>
        <dbReference type="EMBL" id="MBZ5715088.1"/>
    </source>
</evidence>
<evidence type="ECO:0008006" key="3">
    <source>
        <dbReference type="Google" id="ProtNLM"/>
    </source>
</evidence>
<evidence type="ECO:0000313" key="2">
    <source>
        <dbReference type="Proteomes" id="UP001139031"/>
    </source>
</evidence>
<name>A0ABS7U3I2_9BACT</name>
<gene>
    <name evidence="1" type="ORF">K7C98_38135</name>
</gene>
<dbReference type="RefSeq" id="WP_224196822.1">
    <property type="nucleotide sequence ID" value="NZ_JAIRAU010000056.1"/>
</dbReference>
<dbReference type="InterPro" id="IPR043519">
    <property type="entry name" value="NT_sf"/>
</dbReference>
<keyword evidence="2" id="KW-1185">Reference proteome</keyword>